<reference evidence="1 2" key="1">
    <citation type="journal article" date="2022" name="DNA Res.">
        <title>Chromosomal-level genome assembly of the orchid tree Bauhinia variegata (Leguminosae; Cercidoideae) supports the allotetraploid origin hypothesis of Bauhinia.</title>
        <authorList>
            <person name="Zhong Y."/>
            <person name="Chen Y."/>
            <person name="Zheng D."/>
            <person name="Pang J."/>
            <person name="Liu Y."/>
            <person name="Luo S."/>
            <person name="Meng S."/>
            <person name="Qian L."/>
            <person name="Wei D."/>
            <person name="Dai S."/>
            <person name="Zhou R."/>
        </authorList>
    </citation>
    <scope>NUCLEOTIDE SEQUENCE [LARGE SCALE GENOMIC DNA]</scope>
    <source>
        <strain evidence="1">BV-YZ2020</strain>
    </source>
</reference>
<evidence type="ECO:0000313" key="1">
    <source>
        <dbReference type="EMBL" id="KAI4334658.1"/>
    </source>
</evidence>
<organism evidence="1 2">
    <name type="scientific">Bauhinia variegata</name>
    <name type="common">Purple orchid tree</name>
    <name type="synonym">Phanera variegata</name>
    <dbReference type="NCBI Taxonomy" id="167791"/>
    <lineage>
        <taxon>Eukaryota</taxon>
        <taxon>Viridiplantae</taxon>
        <taxon>Streptophyta</taxon>
        <taxon>Embryophyta</taxon>
        <taxon>Tracheophyta</taxon>
        <taxon>Spermatophyta</taxon>
        <taxon>Magnoliopsida</taxon>
        <taxon>eudicotyledons</taxon>
        <taxon>Gunneridae</taxon>
        <taxon>Pentapetalae</taxon>
        <taxon>rosids</taxon>
        <taxon>fabids</taxon>
        <taxon>Fabales</taxon>
        <taxon>Fabaceae</taxon>
        <taxon>Cercidoideae</taxon>
        <taxon>Cercideae</taxon>
        <taxon>Bauhiniinae</taxon>
        <taxon>Bauhinia</taxon>
    </lineage>
</organism>
<dbReference type="EMBL" id="CM039431">
    <property type="protein sequence ID" value="KAI4334658.1"/>
    <property type="molecule type" value="Genomic_DNA"/>
</dbReference>
<proteinExistence type="predicted"/>
<protein>
    <submittedName>
        <fullName evidence="1">Uncharacterized protein</fullName>
    </submittedName>
</protein>
<comment type="caution">
    <text evidence="1">The sequence shown here is derived from an EMBL/GenBank/DDBJ whole genome shotgun (WGS) entry which is preliminary data.</text>
</comment>
<name>A0ACB9NE50_BAUVA</name>
<evidence type="ECO:0000313" key="2">
    <source>
        <dbReference type="Proteomes" id="UP000828941"/>
    </source>
</evidence>
<keyword evidence="2" id="KW-1185">Reference proteome</keyword>
<gene>
    <name evidence="1" type="ORF">L6164_013376</name>
</gene>
<accession>A0ACB9NE50</accession>
<sequence>MMNSVLQFIRECSVCQQHKYEAGSPAGLLQPLPIPRAIWEDINMDFIMALPKLKGFDAVIVVVDRLTKYEHFIAFKDPFTAQTVAILFAKVVRLHGIPSSIVSDWDPTFISKFWFEFFKIQGIALKMSTTYHPEIDGQIEVLNRGLKTYLRCFALEQPKEWTNWLHWVEY</sequence>
<dbReference type="Proteomes" id="UP000828941">
    <property type="component" value="Chromosome 6"/>
</dbReference>